<organism evidence="1">
    <name type="scientific">marine sediment metagenome</name>
    <dbReference type="NCBI Taxonomy" id="412755"/>
    <lineage>
        <taxon>unclassified sequences</taxon>
        <taxon>metagenomes</taxon>
        <taxon>ecological metagenomes</taxon>
    </lineage>
</organism>
<accession>X1VE15</accession>
<sequence>MIDILVGLALASVVMVAIISLFTTVGRSYTLQNVAADVQQVTRAGIEHMAQNIRMAGLDPFGGAGAEITEFKADKIQFSLDRCDSPIGTEGCGFPDGDVDDKFEKVTYQWDPAERKLKQVLYEGTGSEYTATLIENVSNLQFTYLDNDNGTPATTTDIRTVIITLTVEDPAGRGGTISRTYSARVGIRNLGL</sequence>
<evidence type="ECO:0000313" key="1">
    <source>
        <dbReference type="EMBL" id="GAJ12306.1"/>
    </source>
</evidence>
<evidence type="ECO:0008006" key="2">
    <source>
        <dbReference type="Google" id="ProtNLM"/>
    </source>
</evidence>
<proteinExistence type="predicted"/>
<dbReference type="EMBL" id="BARW01027064">
    <property type="protein sequence ID" value="GAJ12306.1"/>
    <property type="molecule type" value="Genomic_DNA"/>
</dbReference>
<protein>
    <recommendedName>
        <fullName evidence="2">Type 4 fimbrial biogenesis protein PilX N-terminal domain-containing protein</fullName>
    </recommendedName>
</protein>
<gene>
    <name evidence="1" type="ORF">S12H4_43997</name>
</gene>
<dbReference type="AlphaFoldDB" id="X1VE15"/>
<comment type="caution">
    <text evidence="1">The sequence shown here is derived from an EMBL/GenBank/DDBJ whole genome shotgun (WGS) entry which is preliminary data.</text>
</comment>
<reference evidence="1" key="1">
    <citation type="journal article" date="2014" name="Front. Microbiol.">
        <title>High frequency of phylogenetically diverse reductive dehalogenase-homologous genes in deep subseafloor sedimentary metagenomes.</title>
        <authorList>
            <person name="Kawai M."/>
            <person name="Futagami T."/>
            <person name="Toyoda A."/>
            <person name="Takaki Y."/>
            <person name="Nishi S."/>
            <person name="Hori S."/>
            <person name="Arai W."/>
            <person name="Tsubouchi T."/>
            <person name="Morono Y."/>
            <person name="Uchiyama I."/>
            <person name="Ito T."/>
            <person name="Fujiyama A."/>
            <person name="Inagaki F."/>
            <person name="Takami H."/>
        </authorList>
    </citation>
    <scope>NUCLEOTIDE SEQUENCE</scope>
    <source>
        <strain evidence="1">Expedition CK06-06</strain>
    </source>
</reference>
<name>X1VE15_9ZZZZ</name>